<gene>
    <name evidence="4" type="ORF">CBW24_15720</name>
</gene>
<dbReference type="EMBL" id="CP021405">
    <property type="protein sequence ID" value="ATI43595.1"/>
    <property type="molecule type" value="Genomic_DNA"/>
</dbReference>
<evidence type="ECO:0000313" key="4">
    <source>
        <dbReference type="EMBL" id="ATI43595.1"/>
    </source>
</evidence>
<feature type="domain" description="Glycosyltransferase subfamily 4-like N-terminal" evidence="3">
    <location>
        <begin position="125"/>
        <end position="232"/>
    </location>
</feature>
<dbReference type="OrthoDB" id="9790710at2"/>
<dbReference type="SUPFAM" id="SSF53756">
    <property type="entry name" value="UDP-Glycosyltransferase/glycogen phosphorylase"/>
    <property type="match status" value="1"/>
</dbReference>
<protein>
    <recommendedName>
        <fullName evidence="6">Glycosyltransferase involved in cell wall biosynthesis</fullName>
    </recommendedName>
</protein>
<sequence>MQGLGNFGIIGSFGPEFEAPPRPVQAAIRQIRGNFNLLFTPAVEEQLRTLIIRGFAMTELTILGNAPAADQPSMLGYGRALHDVADRAGLPVEYMVPPSWIGAPMTRIPRDHRLRRLANNVDRFAVAPLVLGARGVIRPVDTLHIVDPGNLIYLPYLTARRVIVTVHDMIPHLAARGELPGRPAGAARNWYLARLRHLLPRCDRIICVSAATRTDLLRLVPLAPERVEVIHNAQVQPLAVAQAGAGEQMRMRLGIPADAPLLLHIGRNFYKNRSAVRQVLARLRKDRPETRLVLVGATPEDSGAGVFVVPQATAEDLSALYAAANLLLFPSLSEGFGLPVIEAQAAGLPVICSDRGSLPEVAGEGALLCPPDDIEGLAKAAKRVLGQPALRARLVTNGYRNVTRFDGARWAEAYVQMWDRASHAPPLRDHARVKPMNVGAIPTGPRG</sequence>
<name>A0A291M4C6_9RHOB</name>
<organism evidence="4 5">
    <name type="scientific">Pacificitalea manganoxidans</name>
    <dbReference type="NCBI Taxonomy" id="1411902"/>
    <lineage>
        <taxon>Bacteria</taxon>
        <taxon>Pseudomonadati</taxon>
        <taxon>Pseudomonadota</taxon>
        <taxon>Alphaproteobacteria</taxon>
        <taxon>Rhodobacterales</taxon>
        <taxon>Paracoccaceae</taxon>
        <taxon>Pacificitalea</taxon>
    </lineage>
</organism>
<keyword evidence="5" id="KW-1185">Reference proteome</keyword>
<dbReference type="PANTHER" id="PTHR46401:SF2">
    <property type="entry name" value="GLYCOSYLTRANSFERASE WBBK-RELATED"/>
    <property type="match status" value="1"/>
</dbReference>
<dbReference type="PANTHER" id="PTHR46401">
    <property type="entry name" value="GLYCOSYLTRANSFERASE WBBK-RELATED"/>
    <property type="match status" value="1"/>
</dbReference>
<evidence type="ECO:0000256" key="1">
    <source>
        <dbReference type="ARBA" id="ARBA00022679"/>
    </source>
</evidence>
<accession>A0A291M4C6</accession>
<dbReference type="Pfam" id="PF13439">
    <property type="entry name" value="Glyco_transf_4"/>
    <property type="match status" value="1"/>
</dbReference>
<evidence type="ECO:0008006" key="6">
    <source>
        <dbReference type="Google" id="ProtNLM"/>
    </source>
</evidence>
<dbReference type="KEGG" id="cmag:CBW24_15720"/>
<dbReference type="Proteomes" id="UP000219050">
    <property type="component" value="Plasmid pDY25-A"/>
</dbReference>
<evidence type="ECO:0000313" key="5">
    <source>
        <dbReference type="Proteomes" id="UP000219050"/>
    </source>
</evidence>
<evidence type="ECO:0000259" key="2">
    <source>
        <dbReference type="Pfam" id="PF00534"/>
    </source>
</evidence>
<dbReference type="InterPro" id="IPR001296">
    <property type="entry name" value="Glyco_trans_1"/>
</dbReference>
<evidence type="ECO:0000259" key="3">
    <source>
        <dbReference type="Pfam" id="PF13439"/>
    </source>
</evidence>
<proteinExistence type="predicted"/>
<keyword evidence="1" id="KW-0808">Transferase</keyword>
<reference evidence="4 5" key="1">
    <citation type="submission" date="2017-05" db="EMBL/GenBank/DDBJ databases">
        <title>Comparative genomic and metabolic analysis of manganese-oxidizing mechanisms in Celeribater manganoxidans DY25T: its adaption to the environment of polymetallic nodule.</title>
        <authorList>
            <person name="Wang X."/>
        </authorList>
    </citation>
    <scope>NUCLEOTIDE SEQUENCE [LARGE SCALE GENOMIC DNA]</scope>
    <source>
        <strain evidence="4 5">DY25</strain>
        <plasmid evidence="5">pdy25-a</plasmid>
    </source>
</reference>
<feature type="domain" description="Glycosyl transferase family 1" evidence="2">
    <location>
        <begin position="249"/>
        <end position="400"/>
    </location>
</feature>
<dbReference type="Gene3D" id="3.40.50.2000">
    <property type="entry name" value="Glycogen Phosphorylase B"/>
    <property type="match status" value="2"/>
</dbReference>
<keyword evidence="4" id="KW-0614">Plasmid</keyword>
<geneLocation type="plasmid" evidence="5">
    <name>pdy25-a</name>
</geneLocation>
<dbReference type="Pfam" id="PF00534">
    <property type="entry name" value="Glycos_transf_1"/>
    <property type="match status" value="1"/>
</dbReference>
<dbReference type="GO" id="GO:0009103">
    <property type="term" value="P:lipopolysaccharide biosynthetic process"/>
    <property type="evidence" value="ECO:0007669"/>
    <property type="project" value="TreeGrafter"/>
</dbReference>
<dbReference type="CDD" id="cd03809">
    <property type="entry name" value="GT4_MtfB-like"/>
    <property type="match status" value="1"/>
</dbReference>
<dbReference type="AlphaFoldDB" id="A0A291M4C6"/>
<dbReference type="GO" id="GO:0016757">
    <property type="term" value="F:glycosyltransferase activity"/>
    <property type="evidence" value="ECO:0007669"/>
    <property type="project" value="InterPro"/>
</dbReference>
<dbReference type="InterPro" id="IPR028098">
    <property type="entry name" value="Glyco_trans_4-like_N"/>
</dbReference>